<accession>A0A096ARG4</accession>
<gene>
    <name evidence="2" type="ORF">HMPREF9302_10585</name>
</gene>
<evidence type="ECO:0000259" key="1">
    <source>
        <dbReference type="Pfam" id="PF17194"/>
    </source>
</evidence>
<evidence type="ECO:0000313" key="2">
    <source>
        <dbReference type="EMBL" id="KGF49698.1"/>
    </source>
</evidence>
<dbReference type="RefSeq" id="WP_036857141.1">
    <property type="nucleotide sequence ID" value="NZ_JRNU01000109.1"/>
</dbReference>
<dbReference type="Pfam" id="PF11459">
    <property type="entry name" value="AbiEi_3"/>
    <property type="match status" value="1"/>
</dbReference>
<reference evidence="2 3" key="1">
    <citation type="submission" date="2014-07" db="EMBL/GenBank/DDBJ databases">
        <authorList>
            <person name="McCorrison J."/>
            <person name="Sanka R."/>
            <person name="Torralba M."/>
            <person name="Gillis M."/>
            <person name="Haft D.H."/>
            <person name="Methe B."/>
            <person name="Sutton G."/>
            <person name="Nelson K.E."/>
        </authorList>
    </citation>
    <scope>NUCLEOTIDE SEQUENCE [LARGE SCALE GENOMIC DNA]</scope>
    <source>
        <strain evidence="2 3">DNF00058</strain>
    </source>
</reference>
<dbReference type="InterPro" id="IPR021561">
    <property type="entry name" value="AbiEi_3"/>
</dbReference>
<dbReference type="Proteomes" id="UP000029614">
    <property type="component" value="Unassembled WGS sequence"/>
</dbReference>
<dbReference type="InterPro" id="IPR033455">
    <property type="entry name" value="AbiEi_3_N"/>
</dbReference>
<protein>
    <recommendedName>
        <fullName evidence="1">Transcriptional regulator AbiEi antitoxin N-terminal domain-containing protein</fullName>
    </recommendedName>
</protein>
<proteinExistence type="predicted"/>
<keyword evidence="3" id="KW-1185">Reference proteome</keyword>
<dbReference type="EMBL" id="JRNU01000109">
    <property type="protein sequence ID" value="KGF49698.1"/>
    <property type="molecule type" value="Genomic_DNA"/>
</dbReference>
<feature type="domain" description="Transcriptional regulator AbiEi antitoxin N-terminal" evidence="1">
    <location>
        <begin position="7"/>
        <end position="97"/>
    </location>
</feature>
<dbReference type="Pfam" id="PF17194">
    <property type="entry name" value="AbiEi_3_N"/>
    <property type="match status" value="1"/>
</dbReference>
<dbReference type="AlphaFoldDB" id="A0A096ARG4"/>
<organism evidence="2 3">
    <name type="scientific">Prevotella amnii DNF00058</name>
    <dbReference type="NCBI Taxonomy" id="1401066"/>
    <lineage>
        <taxon>Bacteria</taxon>
        <taxon>Pseudomonadati</taxon>
        <taxon>Bacteroidota</taxon>
        <taxon>Bacteroidia</taxon>
        <taxon>Bacteroidales</taxon>
        <taxon>Prevotellaceae</taxon>
        <taxon>Prevotella</taxon>
    </lineage>
</organism>
<evidence type="ECO:0000313" key="3">
    <source>
        <dbReference type="Proteomes" id="UP000029614"/>
    </source>
</evidence>
<sequence length="254" mass="29796">MSILKGKKINQMLQSGQKNGLLFATWLVEHGYSRQLLSRYRSSGWLSSLCKGVMYRTGDTLSAFGALQSFNEQVGKSFRVAAHSALELWGFNHYVPMGKPLLMVSTASDKMPQWMKHDIFDREFKFFKTEVFVRAQITTLTYLDWRLLISSPEQAFMECLLLTPRQYDYMDLFYIMEQLTTLRPNVVQSLLETTKHYKMKRLFLYMAEKAGHYWYEDLDLTKIDLGTHKLQLVKPGIYISKYKMIVPKELNDYE</sequence>
<comment type="caution">
    <text evidence="2">The sequence shown here is derived from an EMBL/GenBank/DDBJ whole genome shotgun (WGS) entry which is preliminary data.</text>
</comment>
<dbReference type="OrthoDB" id="1550938at2"/>
<name>A0A096ARG4_9BACT</name>